<dbReference type="AlphaFoldDB" id="A0A443SSZ3"/>
<dbReference type="EMBL" id="NCKV01000435">
    <property type="protein sequence ID" value="RWS30635.1"/>
    <property type="molecule type" value="Genomic_DNA"/>
</dbReference>
<dbReference type="VEuPathDB" id="VectorBase:LDEU001407"/>
<name>A0A443SSZ3_9ACAR</name>
<dbReference type="InterPro" id="IPR036375">
    <property type="entry name" value="Hemopexin-like_dom_sf"/>
</dbReference>
<organism evidence="3 4">
    <name type="scientific">Leptotrombidium deliense</name>
    <dbReference type="NCBI Taxonomy" id="299467"/>
    <lineage>
        <taxon>Eukaryota</taxon>
        <taxon>Metazoa</taxon>
        <taxon>Ecdysozoa</taxon>
        <taxon>Arthropoda</taxon>
        <taxon>Chelicerata</taxon>
        <taxon>Arachnida</taxon>
        <taxon>Acari</taxon>
        <taxon>Acariformes</taxon>
        <taxon>Trombidiformes</taxon>
        <taxon>Prostigmata</taxon>
        <taxon>Anystina</taxon>
        <taxon>Parasitengona</taxon>
        <taxon>Trombiculoidea</taxon>
        <taxon>Trombiculidae</taxon>
        <taxon>Leptotrombidium</taxon>
    </lineage>
</organism>
<dbReference type="SUPFAM" id="SSF50923">
    <property type="entry name" value="Hemopexin-like domain"/>
    <property type="match status" value="1"/>
</dbReference>
<keyword evidence="2" id="KW-0732">Signal</keyword>
<evidence type="ECO:0000256" key="1">
    <source>
        <dbReference type="SAM" id="Phobius"/>
    </source>
</evidence>
<keyword evidence="4" id="KW-1185">Reference proteome</keyword>
<keyword evidence="1" id="KW-0812">Transmembrane</keyword>
<feature type="signal peptide" evidence="2">
    <location>
        <begin position="1"/>
        <end position="21"/>
    </location>
</feature>
<dbReference type="Proteomes" id="UP000288716">
    <property type="component" value="Unassembled WGS sequence"/>
</dbReference>
<comment type="caution">
    <text evidence="3">The sequence shown here is derived from an EMBL/GenBank/DDBJ whole genome shotgun (WGS) entry which is preliminary data.</text>
</comment>
<keyword evidence="1" id="KW-0472">Membrane</keyword>
<feature type="chain" id="PRO_5019224215" evidence="2">
    <location>
        <begin position="22"/>
        <end position="510"/>
    </location>
</feature>
<sequence>MAKDEVFNFILFLISFQYLLLKKHFCVDDSLLVIDGYKELDINKFQLFFAFNGPIYTINADWDVNNTYPSFINVTQNSGSAVEKQQFTDVAMPAYANKKTNEDGKKSKNISLPKEPISVAFIFDSKFRVYSINEDVGLSVFQLIQQLFNLLQNTSYPNTWTLAGFNQVWLGCPQPLCLYGILDAAVSTDNNMYLFSGKHVWIFDHSKKKGMVPLTRNAMQMNRKFDSGLYFMNSDIALIKDDLMILFDKNLQPTGSQRWRVILKRSVDGNLIADASFNIGYHQYIFSGDSFYEVYKFQRAGAEKFDVRTIHDDFTDIDAALYRPDKYLIIFKGWKYYVSEELLEGQRIHNKTFLGPYSTVTEYFDCNEVYKKSIFNNFATLKEAILDKLNVPIQSNRTETTTVDTTVTQPPTYNRLPLIIIAAVFVTIVVIILLYYAYTYYERRRLKREMNEILKEKMPSAQTKFSGVSGTSLIQASTTSKLAPKTTDAKRDKTKIDHSRRVRGKWMIQD</sequence>
<dbReference type="Gene3D" id="2.110.10.10">
    <property type="entry name" value="Hemopexin-like domain"/>
    <property type="match status" value="1"/>
</dbReference>
<dbReference type="OrthoDB" id="6536982at2759"/>
<proteinExistence type="predicted"/>
<keyword evidence="1" id="KW-1133">Transmembrane helix</keyword>
<protein>
    <submittedName>
        <fullName evidence="3">Uncharacterized protein</fullName>
    </submittedName>
</protein>
<reference evidence="3 4" key="1">
    <citation type="journal article" date="2018" name="Gigascience">
        <title>Genomes of trombidid mites reveal novel predicted allergens and laterally-transferred genes associated with secondary metabolism.</title>
        <authorList>
            <person name="Dong X."/>
            <person name="Chaisiri K."/>
            <person name="Xia D."/>
            <person name="Armstrong S.D."/>
            <person name="Fang Y."/>
            <person name="Donnelly M.J."/>
            <person name="Kadowaki T."/>
            <person name="McGarry J.W."/>
            <person name="Darby A.C."/>
            <person name="Makepeace B.L."/>
        </authorList>
    </citation>
    <scope>NUCLEOTIDE SEQUENCE [LARGE SCALE GENOMIC DNA]</scope>
    <source>
        <strain evidence="3">UoL-UT</strain>
    </source>
</reference>
<dbReference type="SMART" id="SM00120">
    <property type="entry name" value="HX"/>
    <property type="match status" value="3"/>
</dbReference>
<feature type="transmembrane region" description="Helical" evidence="1">
    <location>
        <begin position="416"/>
        <end position="438"/>
    </location>
</feature>
<accession>A0A443SSZ3</accession>
<dbReference type="InterPro" id="IPR018487">
    <property type="entry name" value="Hemopexin-like_repeat"/>
</dbReference>
<evidence type="ECO:0000313" key="3">
    <source>
        <dbReference type="EMBL" id="RWS30635.1"/>
    </source>
</evidence>
<evidence type="ECO:0000256" key="2">
    <source>
        <dbReference type="SAM" id="SignalP"/>
    </source>
</evidence>
<evidence type="ECO:0000313" key="4">
    <source>
        <dbReference type="Proteomes" id="UP000288716"/>
    </source>
</evidence>
<gene>
    <name evidence="3" type="ORF">B4U80_12279</name>
</gene>